<evidence type="ECO:0000256" key="1">
    <source>
        <dbReference type="ARBA" id="ARBA00006739"/>
    </source>
</evidence>
<feature type="domain" description="Glycosyltransferase 2-like" evidence="4">
    <location>
        <begin position="19"/>
        <end position="128"/>
    </location>
</feature>
<dbReference type="Pfam" id="PF13641">
    <property type="entry name" value="Glyco_tranf_2_3"/>
    <property type="match status" value="1"/>
</dbReference>
<accession>A0A0F9NSQ2</accession>
<evidence type="ECO:0000256" key="2">
    <source>
        <dbReference type="ARBA" id="ARBA00022676"/>
    </source>
</evidence>
<dbReference type="CDD" id="cd04186">
    <property type="entry name" value="GT_2_like_c"/>
    <property type="match status" value="1"/>
</dbReference>
<keyword evidence="3" id="KW-0808">Transferase</keyword>
<dbReference type="InterPro" id="IPR001173">
    <property type="entry name" value="Glyco_trans_2-like"/>
</dbReference>
<reference evidence="5" key="1">
    <citation type="journal article" date="2015" name="Nature">
        <title>Complex archaea that bridge the gap between prokaryotes and eukaryotes.</title>
        <authorList>
            <person name="Spang A."/>
            <person name="Saw J.H."/>
            <person name="Jorgensen S.L."/>
            <person name="Zaremba-Niedzwiedzka K."/>
            <person name="Martijn J."/>
            <person name="Lind A.E."/>
            <person name="van Eijk R."/>
            <person name="Schleper C."/>
            <person name="Guy L."/>
            <person name="Ettema T.J."/>
        </authorList>
    </citation>
    <scope>NUCLEOTIDE SEQUENCE</scope>
</reference>
<comment type="caution">
    <text evidence="5">The sequence shown here is derived from an EMBL/GenBank/DDBJ whole genome shotgun (WGS) entry which is preliminary data.</text>
</comment>
<evidence type="ECO:0000313" key="5">
    <source>
        <dbReference type="EMBL" id="KKN15022.1"/>
    </source>
</evidence>
<dbReference type="GO" id="GO:0016757">
    <property type="term" value="F:glycosyltransferase activity"/>
    <property type="evidence" value="ECO:0007669"/>
    <property type="project" value="UniProtKB-KW"/>
</dbReference>
<dbReference type="Pfam" id="PF00535">
    <property type="entry name" value="Glycos_transf_2"/>
    <property type="match status" value="1"/>
</dbReference>
<dbReference type="InterPro" id="IPR029044">
    <property type="entry name" value="Nucleotide-diphossugar_trans"/>
</dbReference>
<name>A0A0F9NSQ2_9ZZZZ</name>
<keyword evidence="2" id="KW-0328">Glycosyltransferase</keyword>
<evidence type="ECO:0000256" key="3">
    <source>
        <dbReference type="ARBA" id="ARBA00022679"/>
    </source>
</evidence>
<dbReference type="AlphaFoldDB" id="A0A0F9NSQ2"/>
<evidence type="ECO:0000259" key="4">
    <source>
        <dbReference type="Pfam" id="PF00535"/>
    </source>
</evidence>
<dbReference type="PANTHER" id="PTHR43179:SF12">
    <property type="entry name" value="GALACTOFURANOSYLTRANSFERASE GLFT2"/>
    <property type="match status" value="1"/>
</dbReference>
<protein>
    <recommendedName>
        <fullName evidence="4">Glycosyltransferase 2-like domain-containing protein</fullName>
    </recommendedName>
</protein>
<dbReference type="SUPFAM" id="SSF53448">
    <property type="entry name" value="Nucleotide-diphospho-sugar transferases"/>
    <property type="match status" value="1"/>
</dbReference>
<dbReference type="Gene3D" id="3.90.550.10">
    <property type="entry name" value="Spore Coat Polysaccharide Biosynthesis Protein SpsA, Chain A"/>
    <property type="match status" value="1"/>
</dbReference>
<organism evidence="5">
    <name type="scientific">marine sediment metagenome</name>
    <dbReference type="NCBI Taxonomy" id="412755"/>
    <lineage>
        <taxon>unclassified sequences</taxon>
        <taxon>metagenomes</taxon>
        <taxon>ecological metagenomes</taxon>
    </lineage>
</organism>
<dbReference type="PANTHER" id="PTHR43179">
    <property type="entry name" value="RHAMNOSYLTRANSFERASE WBBL"/>
    <property type="match status" value="1"/>
</dbReference>
<dbReference type="EMBL" id="LAZR01003755">
    <property type="protein sequence ID" value="KKN15022.1"/>
    <property type="molecule type" value="Genomic_DNA"/>
</dbReference>
<sequence>MIVAYKEQETIYRTNPVASVIVCAYNHLNDLTIPCIESIRSNTFYPYELILIDDGSTDGSIRYFQTISRKAIRVSRRSGVAKARNAGMEAAAGDPLVFLDNDMLPPPEWLTILVEEVHKAGVGIVSGIPSNEIDRLNGKLSPDGLLEYPHVGGGCTAITRRCFDAVGYFDESLINNGEDTDFCYRARERGFRIANTPRLIVQHKGGGTRRDLDKREMARSARRFVQKHGARNPNLPTPPLYPFG</sequence>
<comment type="similarity">
    <text evidence="1">Belongs to the glycosyltransferase 2 family.</text>
</comment>
<proteinExistence type="inferred from homology"/>
<gene>
    <name evidence="5" type="ORF">LCGC14_0990240</name>
</gene>